<keyword evidence="2" id="KW-1185">Reference proteome</keyword>
<evidence type="ECO:0000313" key="1">
    <source>
        <dbReference type="EMBL" id="ELY46025.1"/>
    </source>
</evidence>
<dbReference type="AlphaFoldDB" id="L9W984"/>
<proteinExistence type="predicted"/>
<protein>
    <recommendedName>
        <fullName evidence="3">ABM domain-containing protein</fullName>
    </recommendedName>
</protein>
<accession>L9W984</accession>
<organism evidence="1 2">
    <name type="scientific">Natronorubrum tibetense GA33</name>
    <dbReference type="NCBI Taxonomy" id="1114856"/>
    <lineage>
        <taxon>Archaea</taxon>
        <taxon>Methanobacteriati</taxon>
        <taxon>Methanobacteriota</taxon>
        <taxon>Stenosarchaea group</taxon>
        <taxon>Halobacteria</taxon>
        <taxon>Halobacteriales</taxon>
        <taxon>Natrialbaceae</taxon>
        <taxon>Natronorubrum</taxon>
    </lineage>
</organism>
<dbReference type="RefSeq" id="WP_006088104.1">
    <property type="nucleotide sequence ID" value="NZ_AOHW01000005.1"/>
</dbReference>
<dbReference type="Pfam" id="PF19673">
    <property type="entry name" value="DUF6176"/>
    <property type="match status" value="1"/>
</dbReference>
<dbReference type="PATRIC" id="fig|1114856.3.peg.421"/>
<comment type="caution">
    <text evidence="1">The sequence shown here is derived from an EMBL/GenBank/DDBJ whole genome shotgun (WGS) entry which is preliminary data.</text>
</comment>
<name>L9W984_9EURY</name>
<dbReference type="STRING" id="1114856.GCA_000383975_03821"/>
<dbReference type="EMBL" id="AOHW01000005">
    <property type="protein sequence ID" value="ELY46025.1"/>
    <property type="molecule type" value="Genomic_DNA"/>
</dbReference>
<sequence>MADVVLLKQRVEPGKTDQLREWMAELRSRRDEAVETLQHEGLYTEASFVESRADGTFLLTFLEAEDIDRAFEAYESSTHELDREHREVLDEVLADVQPERNIEVLAEVQPERNIELLYQVTNPERP</sequence>
<reference evidence="1 2" key="1">
    <citation type="journal article" date="2014" name="PLoS Genet.">
        <title>Phylogenetically driven sequencing of extremely halophilic archaea reveals strategies for static and dynamic osmo-response.</title>
        <authorList>
            <person name="Becker E.A."/>
            <person name="Seitzer P.M."/>
            <person name="Tritt A."/>
            <person name="Larsen D."/>
            <person name="Krusor M."/>
            <person name="Yao A.I."/>
            <person name="Wu D."/>
            <person name="Madern D."/>
            <person name="Eisen J.A."/>
            <person name="Darling A.E."/>
            <person name="Facciotti M.T."/>
        </authorList>
    </citation>
    <scope>NUCLEOTIDE SEQUENCE [LARGE SCALE GENOMIC DNA]</scope>
    <source>
        <strain evidence="1 2">GA33</strain>
    </source>
</reference>
<dbReference type="InterPro" id="IPR046174">
    <property type="entry name" value="DUF6176"/>
</dbReference>
<evidence type="ECO:0008006" key="3">
    <source>
        <dbReference type="Google" id="ProtNLM"/>
    </source>
</evidence>
<dbReference type="Proteomes" id="UP000011599">
    <property type="component" value="Unassembled WGS sequence"/>
</dbReference>
<gene>
    <name evidence="1" type="ORF">C496_02045</name>
</gene>
<dbReference type="eggNOG" id="arCOG13010">
    <property type="taxonomic scope" value="Archaea"/>
</dbReference>
<dbReference type="OrthoDB" id="197321at2157"/>
<evidence type="ECO:0000313" key="2">
    <source>
        <dbReference type="Proteomes" id="UP000011599"/>
    </source>
</evidence>